<comment type="caution">
    <text evidence="2">The sequence shown here is derived from an EMBL/GenBank/DDBJ whole genome shotgun (WGS) entry which is preliminary data.</text>
</comment>
<proteinExistence type="predicted"/>
<dbReference type="EMBL" id="CAXIXY010000005">
    <property type="protein sequence ID" value="CAL2088371.1"/>
    <property type="molecule type" value="Genomic_DNA"/>
</dbReference>
<evidence type="ECO:0000313" key="2">
    <source>
        <dbReference type="EMBL" id="CAL2088371.1"/>
    </source>
</evidence>
<evidence type="ECO:0000256" key="1">
    <source>
        <dbReference type="SAM" id="Phobius"/>
    </source>
</evidence>
<evidence type="ECO:0008006" key="4">
    <source>
        <dbReference type="Google" id="ProtNLM"/>
    </source>
</evidence>
<feature type="transmembrane region" description="Helical" evidence="1">
    <location>
        <begin position="12"/>
        <end position="34"/>
    </location>
</feature>
<reference evidence="2 3" key="1">
    <citation type="submission" date="2024-05" db="EMBL/GenBank/DDBJ databases">
        <authorList>
            <person name="Duchaud E."/>
        </authorList>
    </citation>
    <scope>NUCLEOTIDE SEQUENCE [LARGE SCALE GENOMIC DNA]</scope>
    <source>
        <strain evidence="2">Ena-SAMPLE-TAB-13-05-2024-13:56:06:370-140302</strain>
    </source>
</reference>
<dbReference type="RefSeq" id="WP_348712504.1">
    <property type="nucleotide sequence ID" value="NZ_CAXIXY010000005.1"/>
</dbReference>
<feature type="transmembrane region" description="Helical" evidence="1">
    <location>
        <begin position="93"/>
        <end position="113"/>
    </location>
</feature>
<accession>A0ABP1ENV5</accession>
<keyword evidence="1" id="KW-1133">Transmembrane helix</keyword>
<gene>
    <name evidence="2" type="ORF">T190607A01A_30120</name>
</gene>
<sequence>MTQKLLKAKDWQLFLLTFGIPMIVQILMMGFLFINAKSSENLDPSFIFGFMQYFPILMILFMGVLLGWFWSVVTGLQKVIPLEAQMNLKRFKILFFIPVIYIFFILVFIGLFINSFTSAENLENINLFAGILAIIFPLHLFSMFCMFHSLYFVAKTFKTAELQREVNFSEFALEFFLMWFYPIGIWIIQPKINEMIES</sequence>
<evidence type="ECO:0000313" key="3">
    <source>
        <dbReference type="Proteomes" id="UP001497416"/>
    </source>
</evidence>
<feature type="transmembrane region" description="Helical" evidence="1">
    <location>
        <begin position="46"/>
        <end position="72"/>
    </location>
</feature>
<feature type="transmembrane region" description="Helical" evidence="1">
    <location>
        <begin position="125"/>
        <end position="154"/>
    </location>
</feature>
<protein>
    <recommendedName>
        <fullName evidence="4">Yip1 domain-containing protein</fullName>
    </recommendedName>
</protein>
<keyword evidence="3" id="KW-1185">Reference proteome</keyword>
<organism evidence="2 3">
    <name type="scientific">Tenacibaculum platacis</name>
    <dbReference type="NCBI Taxonomy" id="3137852"/>
    <lineage>
        <taxon>Bacteria</taxon>
        <taxon>Pseudomonadati</taxon>
        <taxon>Bacteroidota</taxon>
        <taxon>Flavobacteriia</taxon>
        <taxon>Flavobacteriales</taxon>
        <taxon>Flavobacteriaceae</taxon>
        <taxon>Tenacibaculum</taxon>
    </lineage>
</organism>
<feature type="transmembrane region" description="Helical" evidence="1">
    <location>
        <begin position="166"/>
        <end position="188"/>
    </location>
</feature>
<keyword evidence="1" id="KW-0812">Transmembrane</keyword>
<dbReference type="Proteomes" id="UP001497416">
    <property type="component" value="Unassembled WGS sequence"/>
</dbReference>
<keyword evidence="1" id="KW-0472">Membrane</keyword>
<name>A0ABP1ENV5_9FLAO</name>